<feature type="region of interest" description="Disordered" evidence="1">
    <location>
        <begin position="1"/>
        <end position="55"/>
    </location>
</feature>
<feature type="compositionally biased region" description="Polar residues" evidence="1">
    <location>
        <begin position="10"/>
        <end position="19"/>
    </location>
</feature>
<dbReference type="PANTHER" id="PTHR10773">
    <property type="entry name" value="DNA-DIRECTED RNA POLYMERASES I, II, AND III SUBUNIT RPABC2"/>
    <property type="match status" value="1"/>
</dbReference>
<feature type="compositionally biased region" description="Polar residues" evidence="1">
    <location>
        <begin position="271"/>
        <end position="282"/>
    </location>
</feature>
<reference evidence="2 3" key="1">
    <citation type="journal article" date="2021" name="Elife">
        <title>Chloroplast acquisition without the gene transfer in kleptoplastic sea slugs, Plakobranchus ocellatus.</title>
        <authorList>
            <person name="Maeda T."/>
            <person name="Takahashi S."/>
            <person name="Yoshida T."/>
            <person name="Shimamura S."/>
            <person name="Takaki Y."/>
            <person name="Nagai Y."/>
            <person name="Toyoda A."/>
            <person name="Suzuki Y."/>
            <person name="Arimoto A."/>
            <person name="Ishii H."/>
            <person name="Satoh N."/>
            <person name="Nishiyama T."/>
            <person name="Hasebe M."/>
            <person name="Maruyama T."/>
            <person name="Minagawa J."/>
            <person name="Obokata J."/>
            <person name="Shigenobu S."/>
        </authorList>
    </citation>
    <scope>NUCLEOTIDE SEQUENCE [LARGE SCALE GENOMIC DNA]</scope>
</reference>
<gene>
    <name evidence="2" type="ORF">PoB_006210500</name>
</gene>
<proteinExistence type="predicted"/>
<protein>
    <submittedName>
        <fullName evidence="2">Lish domain-containing</fullName>
    </submittedName>
</protein>
<feature type="compositionally biased region" description="Basic and acidic residues" evidence="1">
    <location>
        <begin position="260"/>
        <end position="269"/>
    </location>
</feature>
<dbReference type="EMBL" id="BLXT01006999">
    <property type="protein sequence ID" value="GFO35600.1"/>
    <property type="molecule type" value="Genomic_DNA"/>
</dbReference>
<dbReference type="PANTHER" id="PTHR10773:SF19">
    <property type="match status" value="1"/>
</dbReference>
<sequence>MRRKVLATPWASSSDQSDWNSDEDPDYVPQDDQPSDDDWMPTEKMRTPRKSTQSQPITPLKYMQVSVDAMRVIADPGGSDCEPQDNHRGLYRLVSPPANEELRVENQDCFLHSPETLIPTSTASQTEDLDYMPTDTRIVASPEISQIVRGRKRRRNESSWKDMKRNKALNLGEEYTNRKGKVVGRKIMKAGCGTAFRMQCHGRIDREQRETIFHLFWQTGSIDKRRMYICHNVAVKDKATGNAMSRRAKSVKYHLEIRGMSEKKQEKGHNSKSFDQINLKLT</sequence>
<keyword evidence="3" id="KW-1185">Reference proteome</keyword>
<name>A0AAV4CUY0_9GAST</name>
<dbReference type="AlphaFoldDB" id="A0AAV4CUY0"/>
<comment type="caution">
    <text evidence="2">The sequence shown here is derived from an EMBL/GenBank/DDBJ whole genome shotgun (WGS) entry which is preliminary data.</text>
</comment>
<feature type="region of interest" description="Disordered" evidence="1">
    <location>
        <begin position="260"/>
        <end position="282"/>
    </location>
</feature>
<dbReference type="Proteomes" id="UP000735302">
    <property type="component" value="Unassembled WGS sequence"/>
</dbReference>
<organism evidence="2 3">
    <name type="scientific">Plakobranchus ocellatus</name>
    <dbReference type="NCBI Taxonomy" id="259542"/>
    <lineage>
        <taxon>Eukaryota</taxon>
        <taxon>Metazoa</taxon>
        <taxon>Spiralia</taxon>
        <taxon>Lophotrochozoa</taxon>
        <taxon>Mollusca</taxon>
        <taxon>Gastropoda</taxon>
        <taxon>Heterobranchia</taxon>
        <taxon>Euthyneura</taxon>
        <taxon>Panpulmonata</taxon>
        <taxon>Sacoglossa</taxon>
        <taxon>Placobranchoidea</taxon>
        <taxon>Plakobranchidae</taxon>
        <taxon>Plakobranchus</taxon>
    </lineage>
</organism>
<accession>A0AAV4CUY0</accession>
<evidence type="ECO:0000313" key="2">
    <source>
        <dbReference type="EMBL" id="GFO35600.1"/>
    </source>
</evidence>
<evidence type="ECO:0000313" key="3">
    <source>
        <dbReference type="Proteomes" id="UP000735302"/>
    </source>
</evidence>
<evidence type="ECO:0000256" key="1">
    <source>
        <dbReference type="SAM" id="MobiDB-lite"/>
    </source>
</evidence>